<gene>
    <name evidence="4" type="ORF">OSB04_018830</name>
</gene>
<dbReference type="Gene3D" id="1.10.340.30">
    <property type="entry name" value="Hypothetical protein, domain 2"/>
    <property type="match status" value="1"/>
</dbReference>
<dbReference type="AlphaFoldDB" id="A0AA38W4H2"/>
<organism evidence="4 5">
    <name type="scientific">Centaurea solstitialis</name>
    <name type="common">yellow star-thistle</name>
    <dbReference type="NCBI Taxonomy" id="347529"/>
    <lineage>
        <taxon>Eukaryota</taxon>
        <taxon>Viridiplantae</taxon>
        <taxon>Streptophyta</taxon>
        <taxon>Embryophyta</taxon>
        <taxon>Tracheophyta</taxon>
        <taxon>Spermatophyta</taxon>
        <taxon>Magnoliopsida</taxon>
        <taxon>eudicotyledons</taxon>
        <taxon>Gunneridae</taxon>
        <taxon>Pentapetalae</taxon>
        <taxon>asterids</taxon>
        <taxon>campanulids</taxon>
        <taxon>Asterales</taxon>
        <taxon>Asteraceae</taxon>
        <taxon>Carduoideae</taxon>
        <taxon>Cardueae</taxon>
        <taxon>Centaureinae</taxon>
        <taxon>Centaurea</taxon>
    </lineage>
</organism>
<evidence type="ECO:0000256" key="2">
    <source>
        <dbReference type="ARBA" id="ARBA00023242"/>
    </source>
</evidence>
<dbReference type="GO" id="GO:0003677">
    <property type="term" value="F:DNA binding"/>
    <property type="evidence" value="ECO:0007669"/>
    <property type="project" value="InterPro"/>
</dbReference>
<keyword evidence="5" id="KW-1185">Reference proteome</keyword>
<comment type="subcellular location">
    <subcellularLocation>
        <location evidence="1">Nucleus</location>
    </subcellularLocation>
</comment>
<dbReference type="Proteomes" id="UP001172457">
    <property type="component" value="Chromosome 5"/>
</dbReference>
<comment type="caution">
    <text evidence="4">The sequence shown here is derived from an EMBL/GenBank/DDBJ whole genome shotgun (WGS) entry which is preliminary data.</text>
</comment>
<dbReference type="InterPro" id="IPR011257">
    <property type="entry name" value="DNA_glycosylase"/>
</dbReference>
<feature type="region of interest" description="Disordered" evidence="3">
    <location>
        <begin position="208"/>
        <end position="257"/>
    </location>
</feature>
<evidence type="ECO:0000313" key="5">
    <source>
        <dbReference type="Proteomes" id="UP001172457"/>
    </source>
</evidence>
<dbReference type="GO" id="GO:0005634">
    <property type="term" value="C:nucleus"/>
    <property type="evidence" value="ECO:0007669"/>
    <property type="project" value="UniProtKB-SubCell"/>
</dbReference>
<evidence type="ECO:0000256" key="1">
    <source>
        <dbReference type="ARBA" id="ARBA00004123"/>
    </source>
</evidence>
<feature type="compositionally biased region" description="Basic and acidic residues" evidence="3">
    <location>
        <begin position="122"/>
        <end position="133"/>
    </location>
</feature>
<reference evidence="4" key="1">
    <citation type="submission" date="2023-03" db="EMBL/GenBank/DDBJ databases">
        <title>Chromosome-scale reference genome and RAD-based genetic map of yellow starthistle (Centaurea solstitialis) reveal putative structural variation and QTLs associated with invader traits.</title>
        <authorList>
            <person name="Reatini B."/>
            <person name="Cang F.A."/>
            <person name="Jiang Q."/>
            <person name="Mckibben M.T.W."/>
            <person name="Barker M.S."/>
            <person name="Rieseberg L.H."/>
            <person name="Dlugosch K.M."/>
        </authorList>
    </citation>
    <scope>NUCLEOTIDE SEQUENCE</scope>
    <source>
        <strain evidence="4">CAN-66</strain>
        <tissue evidence="4">Leaf</tissue>
    </source>
</reference>
<feature type="compositionally biased region" description="Polar residues" evidence="3">
    <location>
        <begin position="234"/>
        <end position="246"/>
    </location>
</feature>
<dbReference type="PANTHER" id="PTHR15074">
    <property type="entry name" value="METHYL-CPG-BINDING PROTEIN"/>
    <property type="match status" value="1"/>
</dbReference>
<dbReference type="SUPFAM" id="SSF48150">
    <property type="entry name" value="DNA-glycosylase"/>
    <property type="match status" value="1"/>
</dbReference>
<feature type="compositionally biased region" description="Polar residues" evidence="3">
    <location>
        <begin position="24"/>
        <end position="36"/>
    </location>
</feature>
<dbReference type="EMBL" id="JARYMX010000005">
    <property type="protein sequence ID" value="KAJ9546287.1"/>
    <property type="molecule type" value="Genomic_DNA"/>
</dbReference>
<dbReference type="GO" id="GO:0003824">
    <property type="term" value="F:catalytic activity"/>
    <property type="evidence" value="ECO:0007669"/>
    <property type="project" value="InterPro"/>
</dbReference>
<feature type="region of interest" description="Disordered" evidence="3">
    <location>
        <begin position="458"/>
        <end position="479"/>
    </location>
</feature>
<name>A0AA38W4H2_9ASTR</name>
<accession>A0AA38W4H2</accession>
<proteinExistence type="predicted"/>
<protein>
    <submittedName>
        <fullName evidence="4">Uncharacterized protein</fullName>
    </submittedName>
</protein>
<dbReference type="PANTHER" id="PTHR15074:SF0">
    <property type="entry name" value="METHYL-CPG-BINDING DOMAIN PROTEIN 4-LIKE PROTEIN"/>
    <property type="match status" value="1"/>
</dbReference>
<dbReference type="GO" id="GO:0006281">
    <property type="term" value="P:DNA repair"/>
    <property type="evidence" value="ECO:0007669"/>
    <property type="project" value="InterPro"/>
</dbReference>
<feature type="region of interest" description="Disordered" evidence="3">
    <location>
        <begin position="1"/>
        <end position="67"/>
    </location>
</feature>
<keyword evidence="2" id="KW-0539">Nucleus</keyword>
<evidence type="ECO:0000256" key="3">
    <source>
        <dbReference type="SAM" id="MobiDB-lite"/>
    </source>
</evidence>
<feature type="compositionally biased region" description="Polar residues" evidence="3">
    <location>
        <begin position="134"/>
        <end position="147"/>
    </location>
</feature>
<sequence length="654" mass="74800">MASSSSNQNQKQEMKNVIIAHPAVSNNNNNGATPYPSSSSSQIIIHRKRKTQGPAVDDKKKIKKKKKKVVDKLVNNYLGQDDEKKKVDVEDKLGGLNDCLINQQQQQQHSSPDDDDDDDDDTISHLKKEKEDTFSTNNQNQVPNTYKNHQDYQIPDYGDCGKTHEIPNGDCGKTHEIPDYGDCGKPHLKDEIPKQMATPLNQGCDLYKKNKKKKRTKSSAIKQEKNLGGADFPQQDNVCIKNNTSREGLDDDDDSNNVPVDLDNPFAQFAYKGGHSIFNICHHPNQPQKVSPSAVKVSPYFHNNISLVVKQKQGSIDAQNMSPSTVKLSPYFQKKTVVVKEKQVSTDDQNMSPYFHKAAFKEKEDSMPPSTVKLSPYFHKAAFKEKEDPMPPSTVRVVSPYFQKTLKEEADSSVGYHNMKVKKVKKVKVSPYFQKALKRKGAYVGCFKKGRFILQKEEPKKKKKKKKDPAQNLTAAQKRDEAYLKKTPDNTWKPPRSYHHLIQEDHFHDPWRVLTICVLLNLTQGVQVCYTFFFIILFFSASNSVKRVISDFFSLCPDAKTATEVPAQIIRELIQPLGLYRKRTKIIKRMSAEYLEDEWTHVTKLYGVGNVYVVYVCRYAADAYAIFCTGQWKRVRPLDHMLNKYWAFLHEIRI</sequence>
<dbReference type="InterPro" id="IPR045138">
    <property type="entry name" value="MeCP2/MBD4"/>
</dbReference>
<feature type="region of interest" description="Disordered" evidence="3">
    <location>
        <begin position="98"/>
        <end position="151"/>
    </location>
</feature>
<feature type="compositionally biased region" description="Polar residues" evidence="3">
    <location>
        <begin position="1"/>
        <end position="11"/>
    </location>
</feature>
<evidence type="ECO:0000313" key="4">
    <source>
        <dbReference type="EMBL" id="KAJ9546287.1"/>
    </source>
</evidence>